<dbReference type="InterPro" id="IPR028098">
    <property type="entry name" value="Glyco_trans_4-like_N"/>
</dbReference>
<organism evidence="4 5">
    <name type="scientific">Paraburkholderia saeva</name>
    <dbReference type="NCBI Taxonomy" id="2777537"/>
    <lineage>
        <taxon>Bacteria</taxon>
        <taxon>Pseudomonadati</taxon>
        <taxon>Pseudomonadota</taxon>
        <taxon>Betaproteobacteria</taxon>
        <taxon>Burkholderiales</taxon>
        <taxon>Burkholderiaceae</taxon>
        <taxon>Paraburkholderia</taxon>
    </lineage>
</organism>
<keyword evidence="5" id="KW-1185">Reference proteome</keyword>
<sequence>MHIGFDISQTGSGKAGCGYFAHALVQAMIDVAPQHKYSLYPSFGDFFFDALMPVRNPYPGRSVEYGPRHLTRETARAFWTGGDTENSLGSPDVIHSNNFWSPVQIASSRLVYTFYDMGFTVDPSWTTEANRLGCFEGVFRSAAAADWVVAISEASREHYLKVFPHFPADRLRVIYPCSRFADSSALGKRPQALDGIPEGGFWLNVGTVEPRKNQRRLATAYARYLALGGKPMPLVLAGGRGWLMEDFQRHLSELGIEAQIVMTGYVSDDELIWLYRNCYANLYPSLFEGFGLPVLEGMQFGAPTVATASSSVPEAAGNAAILLDPKDIEGWAQAMLRLGGNRMERDALGAAAVEQAKRFDWKRSAASLLQLYEEAVALPKRRVMT</sequence>
<comment type="caution">
    <text evidence="4">The sequence shown here is derived from an EMBL/GenBank/DDBJ whole genome shotgun (WGS) entry which is preliminary data.</text>
</comment>
<feature type="domain" description="Glycosyltransferase subfamily 4-like N-terminal" evidence="3">
    <location>
        <begin position="67"/>
        <end position="176"/>
    </location>
</feature>
<dbReference type="Pfam" id="PF13439">
    <property type="entry name" value="Glyco_transf_4"/>
    <property type="match status" value="1"/>
</dbReference>
<dbReference type="SUPFAM" id="SSF53756">
    <property type="entry name" value="UDP-Glycosyltransferase/glycogen phosphorylase"/>
    <property type="match status" value="1"/>
</dbReference>
<dbReference type="GO" id="GO:0009103">
    <property type="term" value="P:lipopolysaccharide biosynthetic process"/>
    <property type="evidence" value="ECO:0007669"/>
    <property type="project" value="TreeGrafter"/>
</dbReference>
<evidence type="ECO:0000256" key="1">
    <source>
        <dbReference type="ARBA" id="ARBA00022679"/>
    </source>
</evidence>
<gene>
    <name evidence="4" type="primary">mshA_2</name>
    <name evidence="4" type="ORF">LMG31841_00523</name>
</gene>
<dbReference type="AlphaFoldDB" id="A0A9N8RSM7"/>
<dbReference type="EMBL" id="CAJQZC010000001">
    <property type="protein sequence ID" value="CAG4887811.1"/>
    <property type="molecule type" value="Genomic_DNA"/>
</dbReference>
<evidence type="ECO:0000313" key="5">
    <source>
        <dbReference type="Proteomes" id="UP000789704"/>
    </source>
</evidence>
<dbReference type="CDD" id="cd03809">
    <property type="entry name" value="GT4_MtfB-like"/>
    <property type="match status" value="1"/>
</dbReference>
<dbReference type="InterPro" id="IPR001296">
    <property type="entry name" value="Glyco_trans_1"/>
</dbReference>
<dbReference type="PANTHER" id="PTHR46401:SF2">
    <property type="entry name" value="GLYCOSYLTRANSFERASE WBBK-RELATED"/>
    <property type="match status" value="1"/>
</dbReference>
<reference evidence="4" key="1">
    <citation type="submission" date="2021-04" db="EMBL/GenBank/DDBJ databases">
        <authorList>
            <person name="Vanwijnsberghe S."/>
        </authorList>
    </citation>
    <scope>NUCLEOTIDE SEQUENCE</scope>
    <source>
        <strain evidence="4">LMG 31841</strain>
    </source>
</reference>
<dbReference type="GO" id="GO:0102710">
    <property type="term" value="F:D-inositol-3-phosphate glycosyltransferase activity"/>
    <property type="evidence" value="ECO:0007669"/>
    <property type="project" value="UniProtKB-EC"/>
</dbReference>
<name>A0A9N8RSM7_9BURK</name>
<accession>A0A9N8RSM7</accession>
<evidence type="ECO:0000313" key="4">
    <source>
        <dbReference type="EMBL" id="CAG4887811.1"/>
    </source>
</evidence>
<keyword evidence="1 4" id="KW-0808">Transferase</keyword>
<dbReference type="Gene3D" id="3.40.50.2000">
    <property type="entry name" value="Glycogen Phosphorylase B"/>
    <property type="match status" value="2"/>
</dbReference>
<dbReference type="EC" id="2.4.1.250" evidence="4"/>
<protein>
    <submittedName>
        <fullName evidence="4">D-inositol 3-phosphate glycosyltransferase</fullName>
        <ecNumber evidence="4">2.4.1.250</ecNumber>
    </submittedName>
</protein>
<keyword evidence="4" id="KW-0328">Glycosyltransferase</keyword>
<evidence type="ECO:0000259" key="3">
    <source>
        <dbReference type="Pfam" id="PF13439"/>
    </source>
</evidence>
<dbReference type="Pfam" id="PF00534">
    <property type="entry name" value="Glycos_transf_1"/>
    <property type="match status" value="1"/>
</dbReference>
<evidence type="ECO:0000259" key="2">
    <source>
        <dbReference type="Pfam" id="PF00534"/>
    </source>
</evidence>
<dbReference type="Proteomes" id="UP000789704">
    <property type="component" value="Unassembled WGS sequence"/>
</dbReference>
<proteinExistence type="predicted"/>
<dbReference type="PANTHER" id="PTHR46401">
    <property type="entry name" value="GLYCOSYLTRANSFERASE WBBK-RELATED"/>
    <property type="match status" value="1"/>
</dbReference>
<feature type="domain" description="Glycosyl transferase family 1" evidence="2">
    <location>
        <begin position="202"/>
        <end position="352"/>
    </location>
</feature>